<sequence length="456" mass="49622">MTQNTTYQFDLALFPHGWQQDARITVDASGTILATADDVKYAEHVPGVAIPGMPNSHSHAFQRAMAGLTEYRAAGRDNFWSWRERMYDFALRLTPADATAIAAQLYVEMLKAGYTTVAEFHYLHHDPAGKPYADRSVMAKAILDAAHSSGIGLTLLPTLYMTSDFGGLPPTEGQRRFINSTDAFLDLYTDLTSANGPQTRVGVALHSLRAVPPEAVHTIVTAVSGDPSLPVHIHAAEQMQEVEACLATLKARPVEWLLDNTNLGPNWCLIHATHMTADETRRLAASGAVAAVCPSTEGNLGDGFFPLIDYMAADGQLAIGTDSHISISPPEELRWLEYAQRLQTQSRNVMATDHMPHTGVRLWTAALEGGARASGRPVGKLAPGQRADILVLDPDSPALCGLQQDQILDGFVFSGQPTALRHVMAGGRWVVRDGLHRDETDIAARYRQTMKKLLSV</sequence>
<evidence type="ECO:0000256" key="2">
    <source>
        <dbReference type="ARBA" id="ARBA00022723"/>
    </source>
</evidence>
<proteinExistence type="predicted"/>
<dbReference type="SUPFAM" id="SSF51556">
    <property type="entry name" value="Metallo-dependent hydrolases"/>
    <property type="match status" value="1"/>
</dbReference>
<keyword evidence="2" id="KW-0479">Metal-binding</keyword>
<keyword evidence="3 6" id="KW-0378">Hydrolase</keyword>
<dbReference type="EC" id="3.5.3.13" evidence="6"/>
<protein>
    <submittedName>
        <fullName evidence="6">Formimidoylglutamate deiminase</fullName>
        <ecNumber evidence="6">3.5.3.13</ecNumber>
    </submittedName>
</protein>
<dbReference type="RefSeq" id="WP_274942133.1">
    <property type="nucleotide sequence ID" value="NZ_JANWOI010000001.1"/>
</dbReference>
<dbReference type="PANTHER" id="PTHR11271:SF48">
    <property type="entry name" value="AMIDOHYDROLASE-RELATED DOMAIN-CONTAINING PROTEIN"/>
    <property type="match status" value="1"/>
</dbReference>
<dbReference type="GO" id="GO:0046872">
    <property type="term" value="F:metal ion binding"/>
    <property type="evidence" value="ECO:0007669"/>
    <property type="project" value="UniProtKB-KW"/>
</dbReference>
<dbReference type="Gene3D" id="2.30.40.10">
    <property type="entry name" value="Urease, subunit C, domain 1"/>
    <property type="match status" value="1"/>
</dbReference>
<dbReference type="InterPro" id="IPR010252">
    <property type="entry name" value="HutF"/>
</dbReference>
<keyword evidence="7" id="KW-1185">Reference proteome</keyword>
<dbReference type="GO" id="GO:0005829">
    <property type="term" value="C:cytosol"/>
    <property type="evidence" value="ECO:0007669"/>
    <property type="project" value="TreeGrafter"/>
</dbReference>
<gene>
    <name evidence="6" type="ORF">NYP16_00430</name>
</gene>
<dbReference type="AlphaFoldDB" id="A0A9X3TUF2"/>
<name>A0A9X3TUF2_9PROT</name>
<dbReference type="NCBIfam" id="NF006681">
    <property type="entry name" value="PRK09229.1-2"/>
    <property type="match status" value="1"/>
</dbReference>
<evidence type="ECO:0000256" key="3">
    <source>
        <dbReference type="ARBA" id="ARBA00022801"/>
    </source>
</evidence>
<dbReference type="EMBL" id="JANWOI010000001">
    <property type="protein sequence ID" value="MDA5192425.1"/>
    <property type="molecule type" value="Genomic_DNA"/>
</dbReference>
<dbReference type="InterPro" id="IPR051607">
    <property type="entry name" value="Metallo-dep_hydrolases"/>
</dbReference>
<dbReference type="SUPFAM" id="SSF51338">
    <property type="entry name" value="Composite domain of metallo-dependent hydrolases"/>
    <property type="match status" value="1"/>
</dbReference>
<evidence type="ECO:0000259" key="5">
    <source>
        <dbReference type="Pfam" id="PF01979"/>
    </source>
</evidence>
<evidence type="ECO:0000256" key="1">
    <source>
        <dbReference type="ARBA" id="ARBA00001947"/>
    </source>
</evidence>
<evidence type="ECO:0000313" key="6">
    <source>
        <dbReference type="EMBL" id="MDA5192425.1"/>
    </source>
</evidence>
<comment type="cofactor">
    <cofactor evidence="1">
        <name>Zn(2+)</name>
        <dbReference type="ChEBI" id="CHEBI:29105"/>
    </cofactor>
</comment>
<comment type="caution">
    <text evidence="6">The sequence shown here is derived from an EMBL/GenBank/DDBJ whole genome shotgun (WGS) entry which is preliminary data.</text>
</comment>
<dbReference type="PANTHER" id="PTHR11271">
    <property type="entry name" value="GUANINE DEAMINASE"/>
    <property type="match status" value="1"/>
</dbReference>
<dbReference type="GO" id="GO:0019239">
    <property type="term" value="F:deaminase activity"/>
    <property type="evidence" value="ECO:0007669"/>
    <property type="project" value="TreeGrafter"/>
</dbReference>
<accession>A0A9X3TUF2</accession>
<dbReference type="InterPro" id="IPR006680">
    <property type="entry name" value="Amidohydro-rel"/>
</dbReference>
<organism evidence="6 7">
    <name type="scientific">Govanella unica</name>
    <dbReference type="NCBI Taxonomy" id="2975056"/>
    <lineage>
        <taxon>Bacteria</taxon>
        <taxon>Pseudomonadati</taxon>
        <taxon>Pseudomonadota</taxon>
        <taxon>Alphaproteobacteria</taxon>
        <taxon>Emcibacterales</taxon>
        <taxon>Govanellaceae</taxon>
        <taxon>Govanella</taxon>
    </lineage>
</organism>
<reference evidence="6" key="1">
    <citation type="submission" date="2022-08" db="EMBL/GenBank/DDBJ databases">
        <authorList>
            <person name="Vandamme P."/>
            <person name="Hettiarachchi A."/>
            <person name="Peeters C."/>
            <person name="Cnockaert M."/>
            <person name="Carlier A."/>
        </authorList>
    </citation>
    <scope>NUCLEOTIDE SEQUENCE</scope>
    <source>
        <strain evidence="6">LMG 31809</strain>
    </source>
</reference>
<dbReference type="Gene3D" id="3.20.20.140">
    <property type="entry name" value="Metal-dependent hydrolases"/>
    <property type="match status" value="1"/>
</dbReference>
<dbReference type="NCBIfam" id="NF006684">
    <property type="entry name" value="PRK09229.1-5"/>
    <property type="match status" value="1"/>
</dbReference>
<dbReference type="NCBIfam" id="TIGR02022">
    <property type="entry name" value="hutF"/>
    <property type="match status" value="1"/>
</dbReference>
<dbReference type="GO" id="GO:0050416">
    <property type="term" value="F:formimidoylglutamate deiminase activity"/>
    <property type="evidence" value="ECO:0007669"/>
    <property type="project" value="UniProtKB-EC"/>
</dbReference>
<dbReference type="InterPro" id="IPR011059">
    <property type="entry name" value="Metal-dep_hydrolase_composite"/>
</dbReference>
<feature type="domain" description="Amidohydrolase-related" evidence="5">
    <location>
        <begin position="49"/>
        <end position="430"/>
    </location>
</feature>
<evidence type="ECO:0000256" key="4">
    <source>
        <dbReference type="ARBA" id="ARBA00022833"/>
    </source>
</evidence>
<dbReference type="Proteomes" id="UP001141619">
    <property type="component" value="Unassembled WGS sequence"/>
</dbReference>
<dbReference type="InterPro" id="IPR032466">
    <property type="entry name" value="Metal_Hydrolase"/>
</dbReference>
<reference evidence="6" key="2">
    <citation type="journal article" date="2023" name="Syst. Appl. Microbiol.">
        <title>Govania unica gen. nov., sp. nov., a rare biosphere bacterium that represents a novel family in the class Alphaproteobacteria.</title>
        <authorList>
            <person name="Vandamme P."/>
            <person name="Peeters C."/>
            <person name="Hettiarachchi A."/>
            <person name="Cnockaert M."/>
            <person name="Carlier A."/>
        </authorList>
    </citation>
    <scope>NUCLEOTIDE SEQUENCE</scope>
    <source>
        <strain evidence="6">LMG 31809</strain>
    </source>
</reference>
<evidence type="ECO:0000313" key="7">
    <source>
        <dbReference type="Proteomes" id="UP001141619"/>
    </source>
</evidence>
<keyword evidence="4" id="KW-0862">Zinc</keyword>
<dbReference type="Pfam" id="PF01979">
    <property type="entry name" value="Amidohydro_1"/>
    <property type="match status" value="1"/>
</dbReference>